<sequence>MSGLATWPFSDCSLGGGVAEAATGPVFLPMRKAGLTDRLVTQLLGLVTTGNLGAGDQLPSERKLAETFGVSRPTLREAIRALSVLGVLEIRHGGGVFVSQLSAADLLQPLTFFLTLRSTEVEKLYEARELIEGDIAARAAGRAGPEDVAALTDLIVRQEAAMADPLAYRAVDTEFHERLAVLADNGFLARAAQSLNILGLEFRKTASETPEVIARSITDHRAIVSALAAGDAEAARAAMGLHMRNVLGTTRAQMKATQP</sequence>
<feature type="domain" description="HTH gntR-type" evidence="4">
    <location>
        <begin position="33"/>
        <end position="101"/>
    </location>
</feature>
<dbReference type="GO" id="GO:0003700">
    <property type="term" value="F:DNA-binding transcription factor activity"/>
    <property type="evidence" value="ECO:0007669"/>
    <property type="project" value="InterPro"/>
</dbReference>
<dbReference type="Gene3D" id="1.20.120.530">
    <property type="entry name" value="GntR ligand-binding domain-like"/>
    <property type="match status" value="1"/>
</dbReference>
<keyword evidence="2" id="KW-0238">DNA-binding</keyword>
<organism evidence="5 6">
    <name type="scientific">Arsenicitalea aurantiaca</name>
    <dbReference type="NCBI Taxonomy" id="1783274"/>
    <lineage>
        <taxon>Bacteria</taxon>
        <taxon>Pseudomonadati</taxon>
        <taxon>Pseudomonadota</taxon>
        <taxon>Alphaproteobacteria</taxon>
        <taxon>Hyphomicrobiales</taxon>
        <taxon>Devosiaceae</taxon>
        <taxon>Arsenicitalea</taxon>
    </lineage>
</organism>
<gene>
    <name evidence="5" type="ORF">EMQ25_02630</name>
</gene>
<accession>A0A433XLD2</accession>
<keyword evidence="3" id="KW-0804">Transcription</keyword>
<dbReference type="Pfam" id="PF00392">
    <property type="entry name" value="GntR"/>
    <property type="match status" value="1"/>
</dbReference>
<dbReference type="Proteomes" id="UP000281547">
    <property type="component" value="Unassembled WGS sequence"/>
</dbReference>
<dbReference type="InterPro" id="IPR036388">
    <property type="entry name" value="WH-like_DNA-bd_sf"/>
</dbReference>
<dbReference type="SMART" id="SM00345">
    <property type="entry name" value="HTH_GNTR"/>
    <property type="match status" value="1"/>
</dbReference>
<dbReference type="AlphaFoldDB" id="A0A433XLD2"/>
<dbReference type="Pfam" id="PF07729">
    <property type="entry name" value="FCD"/>
    <property type="match status" value="1"/>
</dbReference>
<name>A0A433XLD2_9HYPH</name>
<dbReference type="InterPro" id="IPR008920">
    <property type="entry name" value="TF_FadR/GntR_C"/>
</dbReference>
<comment type="caution">
    <text evidence="5">The sequence shown here is derived from an EMBL/GenBank/DDBJ whole genome shotgun (WGS) entry which is preliminary data.</text>
</comment>
<dbReference type="PANTHER" id="PTHR43537:SF5">
    <property type="entry name" value="UXU OPERON TRANSCRIPTIONAL REGULATOR"/>
    <property type="match status" value="1"/>
</dbReference>
<keyword evidence="6" id="KW-1185">Reference proteome</keyword>
<dbReference type="EMBL" id="RZNJ01000001">
    <property type="protein sequence ID" value="RUT34873.1"/>
    <property type="molecule type" value="Genomic_DNA"/>
</dbReference>
<dbReference type="SMART" id="SM00895">
    <property type="entry name" value="FCD"/>
    <property type="match status" value="1"/>
</dbReference>
<evidence type="ECO:0000313" key="5">
    <source>
        <dbReference type="EMBL" id="RUT34873.1"/>
    </source>
</evidence>
<reference evidence="5 6" key="1">
    <citation type="journal article" date="2016" name="Int. J. Syst. Evol. Microbiol.">
        <title>Arsenicitalea aurantiaca gen. nov., sp. nov., a new member of the family Hyphomicrobiaceae, isolated from high-arsenic sediment.</title>
        <authorList>
            <person name="Mu Y."/>
            <person name="Zhou L."/>
            <person name="Zeng X.C."/>
            <person name="Liu L."/>
            <person name="Pan Y."/>
            <person name="Chen X."/>
            <person name="Wang J."/>
            <person name="Li S."/>
            <person name="Li W.J."/>
            <person name="Wang Y."/>
        </authorList>
    </citation>
    <scope>NUCLEOTIDE SEQUENCE [LARGE SCALE GENOMIC DNA]</scope>
    <source>
        <strain evidence="5 6">42-50</strain>
    </source>
</reference>
<dbReference type="CDD" id="cd07377">
    <property type="entry name" value="WHTH_GntR"/>
    <property type="match status" value="1"/>
</dbReference>
<dbReference type="GO" id="GO:0003677">
    <property type="term" value="F:DNA binding"/>
    <property type="evidence" value="ECO:0007669"/>
    <property type="project" value="UniProtKB-KW"/>
</dbReference>
<evidence type="ECO:0000313" key="6">
    <source>
        <dbReference type="Proteomes" id="UP000281547"/>
    </source>
</evidence>
<dbReference type="PROSITE" id="PS50949">
    <property type="entry name" value="HTH_GNTR"/>
    <property type="match status" value="1"/>
</dbReference>
<dbReference type="PRINTS" id="PR00035">
    <property type="entry name" value="HTHGNTR"/>
</dbReference>
<evidence type="ECO:0000259" key="4">
    <source>
        <dbReference type="PROSITE" id="PS50949"/>
    </source>
</evidence>
<dbReference type="SUPFAM" id="SSF48008">
    <property type="entry name" value="GntR ligand-binding domain-like"/>
    <property type="match status" value="1"/>
</dbReference>
<proteinExistence type="predicted"/>
<keyword evidence="1" id="KW-0805">Transcription regulation</keyword>
<evidence type="ECO:0000256" key="1">
    <source>
        <dbReference type="ARBA" id="ARBA00023015"/>
    </source>
</evidence>
<dbReference type="Gene3D" id="1.10.10.10">
    <property type="entry name" value="Winged helix-like DNA-binding domain superfamily/Winged helix DNA-binding domain"/>
    <property type="match status" value="1"/>
</dbReference>
<dbReference type="PANTHER" id="PTHR43537">
    <property type="entry name" value="TRANSCRIPTIONAL REGULATOR, GNTR FAMILY"/>
    <property type="match status" value="1"/>
</dbReference>
<evidence type="ECO:0000256" key="3">
    <source>
        <dbReference type="ARBA" id="ARBA00023163"/>
    </source>
</evidence>
<dbReference type="InterPro" id="IPR036390">
    <property type="entry name" value="WH_DNA-bd_sf"/>
</dbReference>
<protein>
    <submittedName>
        <fullName evidence="5">FadR family transcriptional regulator</fullName>
    </submittedName>
</protein>
<dbReference type="SUPFAM" id="SSF46785">
    <property type="entry name" value="Winged helix' DNA-binding domain"/>
    <property type="match status" value="1"/>
</dbReference>
<dbReference type="InterPro" id="IPR000524">
    <property type="entry name" value="Tscrpt_reg_HTH_GntR"/>
</dbReference>
<dbReference type="InterPro" id="IPR011711">
    <property type="entry name" value="GntR_C"/>
</dbReference>
<evidence type="ECO:0000256" key="2">
    <source>
        <dbReference type="ARBA" id="ARBA00023125"/>
    </source>
</evidence>